<evidence type="ECO:0000313" key="6">
    <source>
        <dbReference type="Proteomes" id="UP000007486"/>
    </source>
</evidence>
<evidence type="ECO:0000259" key="4">
    <source>
        <dbReference type="PROSITE" id="PS51658"/>
    </source>
</evidence>
<keyword evidence="6" id="KW-1185">Reference proteome</keyword>
<accession>F0R640</accession>
<dbReference type="SUPFAM" id="SSF103256">
    <property type="entry name" value="Hypothetical protein TM0160"/>
    <property type="match status" value="1"/>
</dbReference>
<proteinExistence type="predicted"/>
<dbReference type="InterPro" id="IPR036104">
    <property type="entry name" value="BFN_sf"/>
</dbReference>
<dbReference type="InterPro" id="IPR003729">
    <property type="entry name" value="Bi_nuclease_dom"/>
</dbReference>
<dbReference type="PANTHER" id="PTHR15160:SF1">
    <property type="entry name" value="VON HIPPEL-LINDAU DISEASE TUMOR SUPPRESSOR"/>
    <property type="match status" value="1"/>
</dbReference>
<organism evidence="5 6">
    <name type="scientific">Phocaeicola salanitronis (strain DSM 18170 / JCM 13657 / CCUG 60908 / BL78)</name>
    <name type="common">Bacteroides salanitronis</name>
    <dbReference type="NCBI Taxonomy" id="667015"/>
    <lineage>
        <taxon>Bacteria</taxon>
        <taxon>Pseudomonadati</taxon>
        <taxon>Bacteroidota</taxon>
        <taxon>Bacteroidia</taxon>
        <taxon>Bacteroidales</taxon>
        <taxon>Bacteroidaceae</taxon>
        <taxon>Phocaeicola</taxon>
    </lineage>
</organism>
<dbReference type="AlphaFoldDB" id="F0R640"/>
<evidence type="ECO:0000256" key="1">
    <source>
        <dbReference type="ARBA" id="ARBA00023236"/>
    </source>
</evidence>
<dbReference type="PROSITE" id="PS51658">
    <property type="entry name" value="BFN"/>
    <property type="match status" value="1"/>
</dbReference>
<dbReference type="GO" id="GO:0004518">
    <property type="term" value="F:nuclease activity"/>
    <property type="evidence" value="ECO:0007669"/>
    <property type="project" value="InterPro"/>
</dbReference>
<dbReference type="InterPro" id="IPR001943">
    <property type="entry name" value="UVR_dom"/>
</dbReference>
<dbReference type="EMBL" id="CP002530">
    <property type="protein sequence ID" value="ADY34813.1"/>
    <property type="molecule type" value="Genomic_DNA"/>
</dbReference>
<dbReference type="OrthoDB" id="9788698at2"/>
<dbReference type="Gene3D" id="3.10.690.10">
    <property type="entry name" value="Bifunctional nuclease domain"/>
    <property type="match status" value="1"/>
</dbReference>
<dbReference type="KEGG" id="bsa:Bacsa_0202"/>
<dbReference type="SUPFAM" id="SSF46600">
    <property type="entry name" value="C-terminal UvrC-binding domain of UvrB"/>
    <property type="match status" value="1"/>
</dbReference>
<dbReference type="InterPro" id="IPR036876">
    <property type="entry name" value="UVR_dom_sf"/>
</dbReference>
<protein>
    <recommendedName>
        <fullName evidence="7">BFN domain-containing protein</fullName>
    </recommendedName>
</protein>
<reference evidence="5 6" key="1">
    <citation type="journal article" date="2011" name="Stand. Genomic Sci.">
        <title>Complete genome sequence of Bacteroides salanitronis type strain (BL78).</title>
        <authorList>
            <person name="Gronow S."/>
            <person name="Held B."/>
            <person name="Lucas S."/>
            <person name="Lapidus A."/>
            <person name="Del Rio T.G."/>
            <person name="Nolan M."/>
            <person name="Tice H."/>
            <person name="Deshpande S."/>
            <person name="Cheng J.F."/>
            <person name="Pitluck S."/>
            <person name="Liolios K."/>
            <person name="Pagani I."/>
            <person name="Ivanova N."/>
            <person name="Mavromatis K."/>
            <person name="Pati A."/>
            <person name="Tapia R."/>
            <person name="Han C."/>
            <person name="Goodwin L."/>
            <person name="Chen A."/>
            <person name="Palaniappan K."/>
            <person name="Land M."/>
            <person name="Hauser L."/>
            <person name="Chang Y.J."/>
            <person name="Jeffries C.D."/>
            <person name="Brambilla E.M."/>
            <person name="Rohde M."/>
            <person name="Goker M."/>
            <person name="Detter J.C."/>
            <person name="Woyke T."/>
            <person name="Bristow J."/>
            <person name="Markowitz V."/>
            <person name="Hugenholtz P."/>
            <person name="Kyrpides N.C."/>
            <person name="Klenk H.P."/>
            <person name="Eisen J.A."/>
        </authorList>
    </citation>
    <scope>NUCLEOTIDE SEQUENCE [LARGE SCALE GENOMIC DNA]</scope>
    <source>
        <strain evidence="5 6">DSM 18170</strain>
    </source>
</reference>
<dbReference type="HOGENOM" id="CLU_096111_1_0_10"/>
<evidence type="ECO:0000256" key="2">
    <source>
        <dbReference type="SAM" id="MobiDB-lite"/>
    </source>
</evidence>
<dbReference type="Pfam" id="PF02577">
    <property type="entry name" value="BFN_dom"/>
    <property type="match status" value="1"/>
</dbReference>
<evidence type="ECO:0000259" key="3">
    <source>
        <dbReference type="PROSITE" id="PS50151"/>
    </source>
</evidence>
<evidence type="ECO:0000313" key="5">
    <source>
        <dbReference type="EMBL" id="ADY34813.1"/>
    </source>
</evidence>
<evidence type="ECO:0008006" key="7">
    <source>
        <dbReference type="Google" id="ProtNLM"/>
    </source>
</evidence>
<feature type="region of interest" description="Disordered" evidence="2">
    <location>
        <begin position="170"/>
        <end position="191"/>
    </location>
</feature>
<name>F0R640_PHOSB</name>
<dbReference type="GO" id="GO:0009432">
    <property type="term" value="P:SOS response"/>
    <property type="evidence" value="ECO:0007669"/>
    <property type="project" value="UniProtKB-KW"/>
</dbReference>
<dbReference type="Proteomes" id="UP000007486">
    <property type="component" value="Chromosome"/>
</dbReference>
<dbReference type="Gene3D" id="4.10.860.10">
    <property type="entry name" value="UVR domain"/>
    <property type="match status" value="1"/>
</dbReference>
<dbReference type="PROSITE" id="PS50151">
    <property type="entry name" value="UVR"/>
    <property type="match status" value="1"/>
</dbReference>
<dbReference type="RefSeq" id="WP_013616275.1">
    <property type="nucleotide sequence ID" value="NC_015164.1"/>
</dbReference>
<dbReference type="STRING" id="667015.Bacsa_0202"/>
<keyword evidence="1" id="KW-0742">SOS response</keyword>
<dbReference type="eggNOG" id="COG1259">
    <property type="taxonomic scope" value="Bacteria"/>
</dbReference>
<gene>
    <name evidence="5" type="ordered locus">Bacsa_0202</name>
</gene>
<keyword evidence="1" id="KW-0227">DNA damage</keyword>
<feature type="domain" description="UVR" evidence="3">
    <location>
        <begin position="151"/>
        <end position="186"/>
    </location>
</feature>
<feature type="domain" description="BFN" evidence="4">
    <location>
        <begin position="3"/>
        <end position="137"/>
    </location>
</feature>
<sequence length="191" mass="21740">MKEIEMKMLDMSTVLRPSNSFALVLEEVGDEKRKLALIIGAAEAQSIKMGELNYNPPRPFTHDLMLNVIKAGGIQCMKGIIYEVRNGIYYSYLYIRRADGEVEVVDARTSDVIALSLRAGFPLYVYEDILEREQLRNISTDGSTYTLTVNSVDMDTLKKAMEEAVAAEDYERASQLRDEIRKREDEGKDNR</sequence>
<dbReference type="Pfam" id="PF02151">
    <property type="entry name" value="UVR"/>
    <property type="match status" value="1"/>
</dbReference>
<dbReference type="PANTHER" id="PTHR15160">
    <property type="entry name" value="VON HIPPEL-LINDAU PROTEIN"/>
    <property type="match status" value="1"/>
</dbReference>